<evidence type="ECO:0000256" key="1">
    <source>
        <dbReference type="SAM" id="MobiDB-lite"/>
    </source>
</evidence>
<evidence type="ECO:0000256" key="2">
    <source>
        <dbReference type="SAM" id="SignalP"/>
    </source>
</evidence>
<sequence>MKIVKLVLTLCLVSTVHAENYVEITDTGEAYSNKYYTINDGKKDVPKEIRGELNSRTNEFYHVAKGHVGKLVYTIKKNDQAISIIDVLGNYVLHSQDGCKPATEEDFKVFRREVQPLHSFFGYDVGVDSYLDVIENLKQSNIRFEKRWFIGSSKRPVLYVYDDPRAPVINGVRVKTHKMQFIDDRLYSIEFWWEPESNKLSDKNNFTSAKIYDGLIDGLKTKYLKDKSIENKFAIATDSIGYGTDIGHNFNHFWLNNSQHITVQRWHNYPNIKLTYNSTRWFKKAREINKELNTQAKKDEEKAKAKKNASSL</sequence>
<proteinExistence type="predicted"/>
<feature type="region of interest" description="Disordered" evidence="1">
    <location>
        <begin position="293"/>
        <end position="312"/>
    </location>
</feature>
<evidence type="ECO:0000313" key="4">
    <source>
        <dbReference type="Proteomes" id="UP001569177"/>
    </source>
</evidence>
<keyword evidence="4" id="KW-1185">Reference proteome</keyword>
<feature type="chain" id="PRO_5047537650" evidence="2">
    <location>
        <begin position="19"/>
        <end position="312"/>
    </location>
</feature>
<comment type="caution">
    <text evidence="3">The sequence shown here is derived from an EMBL/GenBank/DDBJ whole genome shotgun (WGS) entry which is preliminary data.</text>
</comment>
<name>A0ABV4LBU9_9VIBR</name>
<dbReference type="RefSeq" id="WP_139151194.1">
    <property type="nucleotide sequence ID" value="NZ_CP090844.1"/>
</dbReference>
<dbReference type="EMBL" id="JBGOOJ010000002">
    <property type="protein sequence ID" value="MEZ8089362.1"/>
    <property type="molecule type" value="Genomic_DNA"/>
</dbReference>
<gene>
    <name evidence="3" type="ORF">ACED24_04795</name>
</gene>
<keyword evidence="2" id="KW-0732">Signal</keyword>
<organism evidence="3 4">
    <name type="scientific">Vibrio kanaloae</name>
    <dbReference type="NCBI Taxonomy" id="170673"/>
    <lineage>
        <taxon>Bacteria</taxon>
        <taxon>Pseudomonadati</taxon>
        <taxon>Pseudomonadota</taxon>
        <taxon>Gammaproteobacteria</taxon>
        <taxon>Vibrionales</taxon>
        <taxon>Vibrionaceae</taxon>
        <taxon>Vibrio</taxon>
    </lineage>
</organism>
<evidence type="ECO:0000313" key="3">
    <source>
        <dbReference type="EMBL" id="MEZ8089362.1"/>
    </source>
</evidence>
<dbReference type="Proteomes" id="UP001569177">
    <property type="component" value="Unassembled WGS sequence"/>
</dbReference>
<feature type="compositionally biased region" description="Basic and acidic residues" evidence="1">
    <location>
        <begin position="293"/>
        <end position="303"/>
    </location>
</feature>
<feature type="signal peptide" evidence="2">
    <location>
        <begin position="1"/>
        <end position="18"/>
    </location>
</feature>
<protein>
    <submittedName>
        <fullName evidence="3">Uncharacterized protein</fullName>
    </submittedName>
</protein>
<reference evidence="3 4" key="1">
    <citation type="submission" date="2024-06" db="EMBL/GenBank/DDBJ databases">
        <authorList>
            <person name="Steensen K."/>
            <person name="Seneca J."/>
            <person name="Bartlau N."/>
            <person name="Yu A.X."/>
            <person name="Polz M.F."/>
        </authorList>
    </citation>
    <scope>NUCLEOTIDE SEQUENCE [LARGE SCALE GENOMIC DNA]</scope>
    <source>
        <strain evidence="3 4">5S240</strain>
    </source>
</reference>
<accession>A0ABV4LBU9</accession>